<dbReference type="Gene3D" id="3.40.50.1820">
    <property type="entry name" value="alpha/beta hydrolase"/>
    <property type="match status" value="1"/>
</dbReference>
<sequence>MTVHAARFTPEVLLSAPRRSAGVPNSTGELVLYTVSAYSFETHSKSSQIRALNIKEGTSHLVSEDSGASDPVWIGENEVMYLKGGDNGCTMIMAQRVLDNSEPQMVHYLAGNVSSPKTKVLSNGKVAICFAGLTTPKGELYWPPAEHKTHDSAKIYTSLYVRHWDTWNTPNENSLWYGQLAKIDGKWALESPGLTNLLAGTDLKSPVPPFGASGDFDISTHGICFVARDPKINPARYTKTDLYYVPIKSFVEKPPAPLIVKTGNLVGYSIAPTFNKNGSKIAFARMRNIQYEADKTRLLLIPDVNDLSNVQEFYETSDGEGGWDLRPDWIIWSHDEKDLYVGAEKQGQIVLWKLPSSPADANELPTPFHLDGCVSDAKLLGDGPSLLISSKSRVESSLYAVLDPASESVTEISSSSKNGKSFGLNSSMRADFWYRGSLGYYVHALVTKPSNFDPSKKYPLAFLIHGGPQGAWLDEWSTRWNPAIFAEQGYVVVSPNPTGSTGYGQKHIDAITCNWGGNPYEDLVLCFEHLEKNVDYIDTSRSVALGASYGGYMINWIQGQPLGRKFKALVCHDGVFSTQNQWSTEELFFPEHDFGGTLWENRETYARWDPSLHCQNWKTPMMVLHNELDYRLPISEGLAMFNVLQARKVPSKLVVFPDENHWIIKPENSLVWHREVLGFINKYSGIAGQEEAA</sequence>
<comment type="similarity">
    <text evidence="1">Belongs to the peptidase S9C family.</text>
</comment>
<dbReference type="HOGENOM" id="CLU_008615_0_1_1"/>
<reference evidence="8 9" key="1">
    <citation type="submission" date="2014-02" db="EMBL/GenBank/DDBJ databases">
        <title>The genome sequence of the entomopathogenic fungus Metarhizium robertsii ARSEF 2575.</title>
        <authorList>
            <person name="Giuliano Garisto Donzelli B."/>
            <person name="Roe B.A."/>
            <person name="Macmil S.L."/>
            <person name="Krasnoff S.B."/>
            <person name="Gibson D.M."/>
        </authorList>
    </citation>
    <scope>NUCLEOTIDE SEQUENCE [LARGE SCALE GENOMIC DNA]</scope>
    <source>
        <strain evidence="8 9">ARSEF 2575</strain>
    </source>
</reference>
<keyword evidence="3" id="KW-0732">Signal</keyword>
<dbReference type="EMBL" id="JELW01000004">
    <property type="protein sequence ID" value="EXV02647.1"/>
    <property type="molecule type" value="Genomic_DNA"/>
</dbReference>
<proteinExistence type="inferred from homology"/>
<dbReference type="InterPro" id="IPR001375">
    <property type="entry name" value="Peptidase_S9_cat"/>
</dbReference>
<evidence type="ECO:0000256" key="1">
    <source>
        <dbReference type="ARBA" id="ARBA00010040"/>
    </source>
</evidence>
<feature type="domain" description="Peptidase S9 prolyl oligopeptidase catalytic" evidence="7">
    <location>
        <begin position="476"/>
        <end position="685"/>
    </location>
</feature>
<dbReference type="GO" id="GO:0006508">
    <property type="term" value="P:proteolysis"/>
    <property type="evidence" value="ECO:0007669"/>
    <property type="project" value="UniProtKB-KW"/>
</dbReference>
<dbReference type="OrthoDB" id="416344at2759"/>
<organism evidence="8 9">
    <name type="scientific">Metarhizium robertsii</name>
    <dbReference type="NCBI Taxonomy" id="568076"/>
    <lineage>
        <taxon>Eukaryota</taxon>
        <taxon>Fungi</taxon>
        <taxon>Dikarya</taxon>
        <taxon>Ascomycota</taxon>
        <taxon>Pezizomycotina</taxon>
        <taxon>Sordariomycetes</taxon>
        <taxon>Hypocreomycetidae</taxon>
        <taxon>Hypocreales</taxon>
        <taxon>Clavicipitaceae</taxon>
        <taxon>Metarhizium</taxon>
    </lineage>
</organism>
<dbReference type="PANTHER" id="PTHR42776">
    <property type="entry name" value="SERINE PEPTIDASE S9 FAMILY MEMBER"/>
    <property type="match status" value="1"/>
</dbReference>
<dbReference type="GO" id="GO:0004252">
    <property type="term" value="F:serine-type endopeptidase activity"/>
    <property type="evidence" value="ECO:0007669"/>
    <property type="project" value="TreeGrafter"/>
</dbReference>
<dbReference type="SUPFAM" id="SSF82171">
    <property type="entry name" value="DPP6 N-terminal domain-like"/>
    <property type="match status" value="1"/>
</dbReference>
<gene>
    <name evidence="8" type="ORF">X797_003769</name>
</gene>
<evidence type="ECO:0000256" key="3">
    <source>
        <dbReference type="ARBA" id="ARBA00022729"/>
    </source>
</evidence>
<dbReference type="FunFam" id="3.40.50.1820:FF:000028">
    <property type="entry name" value="S9 family peptidase"/>
    <property type="match status" value="1"/>
</dbReference>
<keyword evidence="4" id="KW-0378">Hydrolase</keyword>
<dbReference type="InterPro" id="IPR029058">
    <property type="entry name" value="AB_hydrolase_fold"/>
</dbReference>
<evidence type="ECO:0000256" key="4">
    <source>
        <dbReference type="ARBA" id="ARBA00022801"/>
    </source>
</evidence>
<keyword evidence="2" id="KW-0645">Protease</keyword>
<accession>A0A0A1UX77</accession>
<evidence type="ECO:0000256" key="2">
    <source>
        <dbReference type="ARBA" id="ARBA00022670"/>
    </source>
</evidence>
<name>A0A0A1UX77_9HYPO</name>
<dbReference type="Pfam" id="PF00326">
    <property type="entry name" value="Peptidase_S9"/>
    <property type="match status" value="1"/>
</dbReference>
<dbReference type="SUPFAM" id="SSF53474">
    <property type="entry name" value="alpha/beta-Hydrolases"/>
    <property type="match status" value="1"/>
</dbReference>
<evidence type="ECO:0000313" key="9">
    <source>
        <dbReference type="Proteomes" id="UP000030151"/>
    </source>
</evidence>
<keyword evidence="5" id="KW-0720">Serine protease</keyword>
<dbReference type="AlphaFoldDB" id="A0A0A1UX77"/>
<dbReference type="PANTHER" id="PTHR42776:SF13">
    <property type="entry name" value="DIPEPTIDYL-PEPTIDASE 5"/>
    <property type="match status" value="1"/>
</dbReference>
<evidence type="ECO:0000259" key="7">
    <source>
        <dbReference type="Pfam" id="PF00326"/>
    </source>
</evidence>
<dbReference type="Proteomes" id="UP000030151">
    <property type="component" value="Unassembled WGS sequence"/>
</dbReference>
<evidence type="ECO:0000256" key="5">
    <source>
        <dbReference type="ARBA" id="ARBA00022825"/>
    </source>
</evidence>
<protein>
    <recommendedName>
        <fullName evidence="6">Dipeptidyl-peptidase V</fullName>
    </recommendedName>
</protein>
<evidence type="ECO:0000313" key="8">
    <source>
        <dbReference type="EMBL" id="EXV02647.1"/>
    </source>
</evidence>
<evidence type="ECO:0000256" key="6">
    <source>
        <dbReference type="ARBA" id="ARBA00032829"/>
    </source>
</evidence>
<comment type="caution">
    <text evidence="8">The sequence shown here is derived from an EMBL/GenBank/DDBJ whole genome shotgun (WGS) entry which is preliminary data.</text>
</comment>
<dbReference type="eggNOG" id="KOG2100">
    <property type="taxonomic scope" value="Eukaryota"/>
</dbReference>